<feature type="transmembrane region" description="Helical" evidence="9">
    <location>
        <begin position="413"/>
        <end position="432"/>
    </location>
</feature>
<keyword evidence="3" id="KW-0813">Transport</keyword>
<evidence type="ECO:0000256" key="4">
    <source>
        <dbReference type="ARBA" id="ARBA00022475"/>
    </source>
</evidence>
<evidence type="ECO:0000313" key="11">
    <source>
        <dbReference type="Proteomes" id="UP000831768"/>
    </source>
</evidence>
<dbReference type="InterPro" id="IPR050277">
    <property type="entry name" value="Sodium:Solute_Symporter"/>
</dbReference>
<evidence type="ECO:0000256" key="7">
    <source>
        <dbReference type="ARBA" id="ARBA00023136"/>
    </source>
</evidence>
<feature type="transmembrane region" description="Helical" evidence="9">
    <location>
        <begin position="268"/>
        <end position="295"/>
    </location>
</feature>
<keyword evidence="7 9" id="KW-0472">Membrane</keyword>
<dbReference type="Proteomes" id="UP000831768">
    <property type="component" value="Chromosome"/>
</dbReference>
<dbReference type="RefSeq" id="WP_247993606.1">
    <property type="nucleotide sequence ID" value="NZ_CP096019.1"/>
</dbReference>
<comment type="similarity">
    <text evidence="2 8">Belongs to the sodium:solute symporter (SSF) (TC 2.A.21) family.</text>
</comment>
<evidence type="ECO:0000256" key="3">
    <source>
        <dbReference type="ARBA" id="ARBA00022448"/>
    </source>
</evidence>
<dbReference type="PROSITE" id="PS50283">
    <property type="entry name" value="NA_SOLUT_SYMP_3"/>
    <property type="match status" value="1"/>
</dbReference>
<feature type="transmembrane region" description="Helical" evidence="9">
    <location>
        <begin position="46"/>
        <end position="63"/>
    </location>
</feature>
<reference evidence="10" key="1">
    <citation type="submission" date="2022-04" db="EMBL/GenBank/DDBJ databases">
        <title>Halocatena sp. nov., isolated from a salt lake.</title>
        <authorList>
            <person name="Cui H.-L."/>
        </authorList>
    </citation>
    <scope>NUCLEOTIDE SEQUENCE</scope>
    <source>
        <strain evidence="10">AD-1</strain>
    </source>
</reference>
<sequence length="499" mass="52097">MISATVALGVTALVVGGVSVLGMWAVRGRIDSVEDYITARDSAGTGTLTATLVASSMGAWILLSPAEAGAAFGGITAVLGYAVGSALPMVLYAIIGPRIRELIPAGHTLTEYTYARFGRMMYGYVLVVSVSYMFVFLAAEMTGITGALSLVAEVPMWQTALLIGTFVLAYTTYGGLRASIFTDTVQALVILPLLAVSFGVALLELGGTDAVYESVTASNPQLLDLGFAVGVESGVYIAVSVLGAEMLNQAWWQRVYAAENQRVLRRSFVVTAVAVVPMIFVAGLFGLAAQGLGLVEGNASIAFFLVTTELFPDTVVVGIVILAVLLVMSSADTLFNAISSIVTADLPRVIDPGERTLTTSARVLTVVVALASIVIGAQGYSVLTLFFVADLLAVATFIPLLAGLYARRLSGHGALLASLTGLLVGVLFFPIARPLLSALELSLPAATYFRSFLGAAVVSGGMTALAAVVGRSRIDFDRLDRTITRLDQGVDDARGGDER</sequence>
<dbReference type="Pfam" id="PF00474">
    <property type="entry name" value="SSF"/>
    <property type="match status" value="1"/>
</dbReference>
<dbReference type="PANTHER" id="PTHR48086">
    <property type="entry name" value="SODIUM/PROLINE SYMPORTER-RELATED"/>
    <property type="match status" value="1"/>
</dbReference>
<feature type="transmembrane region" description="Helical" evidence="9">
    <location>
        <begin position="156"/>
        <end position="173"/>
    </location>
</feature>
<evidence type="ECO:0000256" key="6">
    <source>
        <dbReference type="ARBA" id="ARBA00022989"/>
    </source>
</evidence>
<feature type="transmembrane region" description="Helical" evidence="9">
    <location>
        <begin position="69"/>
        <end position="95"/>
    </location>
</feature>
<keyword evidence="4" id="KW-1003">Cell membrane</keyword>
<feature type="transmembrane region" description="Helical" evidence="9">
    <location>
        <begin position="185"/>
        <end position="205"/>
    </location>
</feature>
<evidence type="ECO:0000256" key="9">
    <source>
        <dbReference type="SAM" id="Phobius"/>
    </source>
</evidence>
<dbReference type="AlphaFoldDB" id="A0A8U0A250"/>
<feature type="transmembrane region" description="Helical" evidence="9">
    <location>
        <begin position="315"/>
        <end position="338"/>
    </location>
</feature>
<dbReference type="KEGG" id="haad:MW046_00425"/>
<feature type="transmembrane region" description="Helical" evidence="9">
    <location>
        <begin position="359"/>
        <end position="377"/>
    </location>
</feature>
<evidence type="ECO:0000256" key="2">
    <source>
        <dbReference type="ARBA" id="ARBA00006434"/>
    </source>
</evidence>
<feature type="transmembrane region" description="Helical" evidence="9">
    <location>
        <begin position="452"/>
        <end position="470"/>
    </location>
</feature>
<dbReference type="Gene3D" id="1.20.1730.10">
    <property type="entry name" value="Sodium/glucose cotransporter"/>
    <property type="match status" value="1"/>
</dbReference>
<protein>
    <submittedName>
        <fullName evidence="10">Sodium:proline symporter</fullName>
    </submittedName>
</protein>
<dbReference type="InterPro" id="IPR038377">
    <property type="entry name" value="Na/Glc_symporter_sf"/>
</dbReference>
<dbReference type="InterPro" id="IPR018212">
    <property type="entry name" value="Na/solute_symporter_CS"/>
</dbReference>
<dbReference type="GO" id="GO:0015606">
    <property type="term" value="F:spermidine transmembrane transporter activity"/>
    <property type="evidence" value="ECO:0007669"/>
    <property type="project" value="TreeGrafter"/>
</dbReference>
<keyword evidence="11" id="KW-1185">Reference proteome</keyword>
<dbReference type="GO" id="GO:0046942">
    <property type="term" value="P:carboxylic acid transport"/>
    <property type="evidence" value="ECO:0007669"/>
    <property type="project" value="UniProtKB-ARBA"/>
</dbReference>
<evidence type="ECO:0000313" key="10">
    <source>
        <dbReference type="EMBL" id="UPM42936.1"/>
    </source>
</evidence>
<dbReference type="GO" id="GO:0005886">
    <property type="term" value="C:plasma membrane"/>
    <property type="evidence" value="ECO:0007669"/>
    <property type="project" value="TreeGrafter"/>
</dbReference>
<dbReference type="GeneID" id="71926466"/>
<dbReference type="EMBL" id="CP096019">
    <property type="protein sequence ID" value="UPM42936.1"/>
    <property type="molecule type" value="Genomic_DNA"/>
</dbReference>
<feature type="transmembrane region" description="Helical" evidence="9">
    <location>
        <begin position="225"/>
        <end position="247"/>
    </location>
</feature>
<dbReference type="PROSITE" id="PS00457">
    <property type="entry name" value="NA_SOLUT_SYMP_2"/>
    <property type="match status" value="1"/>
</dbReference>
<keyword evidence="6 9" id="KW-1133">Transmembrane helix</keyword>
<keyword evidence="5 9" id="KW-0812">Transmembrane</keyword>
<comment type="subcellular location">
    <subcellularLocation>
        <location evidence="1">Membrane</location>
        <topology evidence="1">Multi-pass membrane protein</topology>
    </subcellularLocation>
</comment>
<name>A0A8U0A250_9EURY</name>
<feature type="transmembrane region" description="Helical" evidence="9">
    <location>
        <begin position="383"/>
        <end position="406"/>
    </location>
</feature>
<feature type="transmembrane region" description="Helical" evidence="9">
    <location>
        <begin position="6"/>
        <end position="26"/>
    </location>
</feature>
<feature type="transmembrane region" description="Helical" evidence="9">
    <location>
        <begin position="122"/>
        <end position="144"/>
    </location>
</feature>
<proteinExistence type="inferred from homology"/>
<organism evidence="10 11">
    <name type="scientific">Halocatena salina</name>
    <dbReference type="NCBI Taxonomy" id="2934340"/>
    <lineage>
        <taxon>Archaea</taxon>
        <taxon>Methanobacteriati</taxon>
        <taxon>Methanobacteriota</taxon>
        <taxon>Stenosarchaea group</taxon>
        <taxon>Halobacteria</taxon>
        <taxon>Halobacteriales</taxon>
        <taxon>Natronomonadaceae</taxon>
        <taxon>Halocatena</taxon>
    </lineage>
</organism>
<evidence type="ECO:0000256" key="5">
    <source>
        <dbReference type="ARBA" id="ARBA00022692"/>
    </source>
</evidence>
<gene>
    <name evidence="10" type="ORF">MW046_00425</name>
</gene>
<dbReference type="PANTHER" id="PTHR48086:SF10">
    <property type="entry name" value="AGR155CP"/>
    <property type="match status" value="1"/>
</dbReference>
<dbReference type="InterPro" id="IPR001734">
    <property type="entry name" value="Na/solute_symporter"/>
</dbReference>
<evidence type="ECO:0000256" key="8">
    <source>
        <dbReference type="RuleBase" id="RU362091"/>
    </source>
</evidence>
<accession>A0A8U0A250</accession>
<evidence type="ECO:0000256" key="1">
    <source>
        <dbReference type="ARBA" id="ARBA00004141"/>
    </source>
</evidence>